<dbReference type="GO" id="GO:0009089">
    <property type="term" value="P:lysine biosynthetic process via diaminopimelate"/>
    <property type="evidence" value="ECO:0007669"/>
    <property type="project" value="TreeGrafter"/>
</dbReference>
<dbReference type="PANTHER" id="PTHR43727:SF2">
    <property type="entry name" value="GROUP IV DECARBOXYLASE"/>
    <property type="match status" value="1"/>
</dbReference>
<dbReference type="InterPro" id="IPR022644">
    <property type="entry name" value="De-COase2_N"/>
</dbReference>
<dbReference type="RefSeq" id="WP_044837099.1">
    <property type="nucleotide sequence ID" value="NZ_CP059734.1"/>
</dbReference>
<proteinExistence type="predicted"/>
<evidence type="ECO:0000259" key="4">
    <source>
        <dbReference type="Pfam" id="PF02784"/>
    </source>
</evidence>
<dbReference type="Gene3D" id="3.20.20.10">
    <property type="entry name" value="Alanine racemase"/>
    <property type="match status" value="1"/>
</dbReference>
<evidence type="ECO:0000256" key="1">
    <source>
        <dbReference type="ARBA" id="ARBA00001933"/>
    </source>
</evidence>
<dbReference type="GO" id="GO:0008836">
    <property type="term" value="F:diaminopimelate decarboxylase activity"/>
    <property type="evidence" value="ECO:0007669"/>
    <property type="project" value="TreeGrafter"/>
</dbReference>
<reference evidence="5 6" key="1">
    <citation type="journal article" date="2015" name="Genome Announc.">
        <title>Draft Genome Sequences of Marine Isolates of Thalassomonas viridans and Thalassomonas actiniarum.</title>
        <authorList>
            <person name="Olonade I."/>
            <person name="van Zyl L.J."/>
            <person name="Trindade M."/>
        </authorList>
    </citation>
    <scope>NUCLEOTIDE SEQUENCE [LARGE SCALE GENOMIC DNA]</scope>
    <source>
        <strain evidence="5 6">XOM25</strain>
    </source>
</reference>
<accession>A0AAF0CAW1</accession>
<evidence type="ECO:0000256" key="2">
    <source>
        <dbReference type="ARBA" id="ARBA00022898"/>
    </source>
</evidence>
<feature type="modified residue" description="N6-(pyridoxal phosphate)lysine" evidence="3">
    <location>
        <position position="69"/>
    </location>
</feature>
<feature type="active site" description="Proton donor" evidence="3">
    <location>
        <position position="383"/>
    </location>
</feature>
<gene>
    <name evidence="5" type="ORF">SG34_030160</name>
</gene>
<name>A0AAF0CAW1_9GAMM</name>
<evidence type="ECO:0000313" key="6">
    <source>
        <dbReference type="Proteomes" id="UP000032352"/>
    </source>
</evidence>
<dbReference type="PANTHER" id="PTHR43727">
    <property type="entry name" value="DIAMINOPIMELATE DECARBOXYLASE"/>
    <property type="match status" value="1"/>
</dbReference>
<protein>
    <submittedName>
        <fullName evidence="5">Alanine racemase</fullName>
    </submittedName>
</protein>
<sequence>MKQASLNAVCHPQIQSLLRSNKAKLQEWINGLGSPLHLVFPEMFQQNIVSFKQVLERHQVDYQLLFAKKANKARCFAAVCAQENIGIDVASVAEFELALAAGVSGADIGVSGPHKSEPLLRLAMAHNALIAIDSVNELSDLACLAAGAGQAQPVRILLRIRPQSQKKSRFGLAGSELEQALAFCLEWRRHIQLLGFSCHLSGYCTRQRGQAGHQLIDYIEQARQLGLGCDRINIGGGFAVSYLDSPDWRQSLDYEAFHADKAFGGFYPYHNPVAGADALHQVLLEENEQQLSLGRRLRELSLTVLLEPGRALLDQAGISLFSVQGCKPVSGTSDCHIATVSGMSFSLSEQWFNTEYLPSPLLISEQKDEEDALYKVAVAGNSCLDDDMLSWRFIAFEQYPKKQDVIAYINTAGYQMDSNESAFHSTEPPRKVAVMLTGDVITWQLDNQ</sequence>
<dbReference type="Proteomes" id="UP000032352">
    <property type="component" value="Chromosome pTvir"/>
</dbReference>
<feature type="domain" description="Orn/DAP/Arg decarboxylase 2 N-terminal" evidence="4">
    <location>
        <begin position="51"/>
        <end position="245"/>
    </location>
</feature>
<dbReference type="PRINTS" id="PR01179">
    <property type="entry name" value="ODADCRBXLASE"/>
</dbReference>
<dbReference type="InterPro" id="IPR000183">
    <property type="entry name" value="Orn/DAP/Arg_de-COase"/>
</dbReference>
<comment type="cofactor">
    <cofactor evidence="1 3">
        <name>pyridoxal 5'-phosphate</name>
        <dbReference type="ChEBI" id="CHEBI:597326"/>
    </cofactor>
</comment>
<dbReference type="EMBL" id="CP059734">
    <property type="protein sequence ID" value="WDE09042.1"/>
    <property type="molecule type" value="Genomic_DNA"/>
</dbReference>
<keyword evidence="6" id="KW-1185">Reference proteome</keyword>
<keyword evidence="2 3" id="KW-0663">Pyridoxal phosphate</keyword>
<evidence type="ECO:0000256" key="3">
    <source>
        <dbReference type="PIRSR" id="PIRSR600183-50"/>
    </source>
</evidence>
<dbReference type="SUPFAM" id="SSF51419">
    <property type="entry name" value="PLP-binding barrel"/>
    <property type="match status" value="1"/>
</dbReference>
<dbReference type="Gene3D" id="2.40.37.10">
    <property type="entry name" value="Lyase, Ornithine Decarboxylase, Chain A, domain 1"/>
    <property type="match status" value="1"/>
</dbReference>
<evidence type="ECO:0000313" key="5">
    <source>
        <dbReference type="EMBL" id="WDE09042.1"/>
    </source>
</evidence>
<dbReference type="AlphaFoldDB" id="A0AAF0CAW1"/>
<dbReference type="InterPro" id="IPR009006">
    <property type="entry name" value="Ala_racemase/Decarboxylase_C"/>
</dbReference>
<dbReference type="SUPFAM" id="SSF50621">
    <property type="entry name" value="Alanine racemase C-terminal domain-like"/>
    <property type="match status" value="1"/>
</dbReference>
<reference evidence="5 6" key="2">
    <citation type="journal article" date="2022" name="Mar. Drugs">
        <title>Bioassay-Guided Fractionation Leads to the Detection of Cholic Acid Generated by the Rare Thalassomonas sp.</title>
        <authorList>
            <person name="Pheiffer F."/>
            <person name="Schneider Y.K."/>
            <person name="Hansen E.H."/>
            <person name="Andersen J.H."/>
            <person name="Isaksson J."/>
            <person name="Busche T."/>
            <person name="R C."/>
            <person name="Kalinowski J."/>
            <person name="Zyl L.V."/>
            <person name="Trindade M."/>
        </authorList>
    </citation>
    <scope>NUCLEOTIDE SEQUENCE [LARGE SCALE GENOMIC DNA]</scope>
    <source>
        <strain evidence="5 6">XOM25</strain>
    </source>
</reference>
<dbReference type="Pfam" id="PF02784">
    <property type="entry name" value="Orn_Arg_deC_N"/>
    <property type="match status" value="1"/>
</dbReference>
<dbReference type="KEGG" id="tvd:SG34_030160"/>
<organism evidence="5 6">
    <name type="scientific">Thalassomonas viridans</name>
    <dbReference type="NCBI Taxonomy" id="137584"/>
    <lineage>
        <taxon>Bacteria</taxon>
        <taxon>Pseudomonadati</taxon>
        <taxon>Pseudomonadota</taxon>
        <taxon>Gammaproteobacteria</taxon>
        <taxon>Alteromonadales</taxon>
        <taxon>Colwelliaceae</taxon>
        <taxon>Thalassomonas</taxon>
    </lineage>
</organism>
<dbReference type="InterPro" id="IPR029066">
    <property type="entry name" value="PLP-binding_barrel"/>
</dbReference>